<keyword evidence="2" id="KW-0472">Membrane</keyword>
<feature type="transmembrane region" description="Helical" evidence="2">
    <location>
        <begin position="95"/>
        <end position="119"/>
    </location>
</feature>
<keyword evidence="2" id="KW-0812">Transmembrane</keyword>
<gene>
    <name evidence="3" type="ORF">H4O09_06060</name>
</gene>
<evidence type="ECO:0000256" key="1">
    <source>
        <dbReference type="SAM" id="Coils"/>
    </source>
</evidence>
<evidence type="ECO:0008006" key="5">
    <source>
        <dbReference type="Google" id="ProtNLM"/>
    </source>
</evidence>
<sequence>MSSNHNADELLQALALMLAKLEQRETQLHTSLEHKAQSAHRELQQLQLRLAGMVGNAQAAIAEQASAAMIPIARECVRRTTEVTTQLRRTSSIIWGWYIGLVGLGLLLGLLLWAVLGYYQRELEAARQELARHDNALPVLQAFQASDASVCDGHLCIRADGTAPRYGQERQYIRAAAR</sequence>
<keyword evidence="2" id="KW-1133">Transmembrane helix</keyword>
<comment type="caution">
    <text evidence="3">The sequence shown here is derived from an EMBL/GenBank/DDBJ whole genome shotgun (WGS) entry which is preliminary data.</text>
</comment>
<dbReference type="RefSeq" id="WP_182621853.1">
    <property type="nucleotide sequence ID" value="NZ_JACIUV010000002.1"/>
</dbReference>
<keyword evidence="1" id="KW-0175">Coiled coil</keyword>
<dbReference type="AlphaFoldDB" id="A0A7W3UZ94"/>
<feature type="coiled-coil region" evidence="1">
    <location>
        <begin position="4"/>
        <end position="49"/>
    </location>
</feature>
<protein>
    <recommendedName>
        <fullName evidence="5">Relaxation protein</fullName>
    </recommendedName>
</protein>
<organism evidence="3 4">
    <name type="scientific">Stenotrophomonas koreensis</name>
    <dbReference type="NCBI Taxonomy" id="266128"/>
    <lineage>
        <taxon>Bacteria</taxon>
        <taxon>Pseudomonadati</taxon>
        <taxon>Pseudomonadota</taxon>
        <taxon>Gammaproteobacteria</taxon>
        <taxon>Lysobacterales</taxon>
        <taxon>Lysobacteraceae</taxon>
        <taxon>Stenotrophomonas</taxon>
    </lineage>
</organism>
<accession>A0A7W3UZ94</accession>
<dbReference type="EMBL" id="JACIUV010000002">
    <property type="protein sequence ID" value="MBB1116620.1"/>
    <property type="molecule type" value="Genomic_DNA"/>
</dbReference>
<proteinExistence type="predicted"/>
<reference evidence="3 4" key="1">
    <citation type="submission" date="2020-08" db="EMBL/GenBank/DDBJ databases">
        <title>Stenotrophomonas sp. W1S232.</title>
        <authorList>
            <person name="Deng Y."/>
        </authorList>
    </citation>
    <scope>NUCLEOTIDE SEQUENCE [LARGE SCALE GENOMIC DNA]</scope>
    <source>
        <strain evidence="3 4">W1S232</strain>
    </source>
</reference>
<dbReference type="Proteomes" id="UP000550609">
    <property type="component" value="Unassembled WGS sequence"/>
</dbReference>
<name>A0A7W3UZ94_9GAMM</name>
<evidence type="ECO:0000256" key="2">
    <source>
        <dbReference type="SAM" id="Phobius"/>
    </source>
</evidence>
<evidence type="ECO:0000313" key="4">
    <source>
        <dbReference type="Proteomes" id="UP000550609"/>
    </source>
</evidence>
<evidence type="ECO:0000313" key="3">
    <source>
        <dbReference type="EMBL" id="MBB1116620.1"/>
    </source>
</evidence>